<dbReference type="InterPro" id="IPR008391">
    <property type="entry name" value="AXE1_dom"/>
</dbReference>
<dbReference type="InterPro" id="IPR039069">
    <property type="entry name" value="CE7"/>
</dbReference>
<dbReference type="SUPFAM" id="SSF53474">
    <property type="entry name" value="alpha/beta-Hydrolases"/>
    <property type="match status" value="1"/>
</dbReference>
<evidence type="ECO:0000259" key="4">
    <source>
        <dbReference type="Pfam" id="PF05448"/>
    </source>
</evidence>
<proteinExistence type="predicted"/>
<reference evidence="5 6" key="4">
    <citation type="journal article" date="2020" name="Sci. Rep.">
        <title>beta-carboline chemical signals induce reveromycin production through a LuxR family regulator in Streptomyces sp. SN-593.</title>
        <authorList>
            <person name="Panthee S."/>
            <person name="Kito N."/>
            <person name="Hayashi T."/>
            <person name="Shimizu T."/>
            <person name="Ishikawa J."/>
            <person name="Hamamoto H."/>
            <person name="Osada H."/>
            <person name="Takahashi S."/>
        </authorList>
    </citation>
    <scope>NUCLEOTIDE SEQUENCE [LARGE SCALE GENOMIC DNA]</scope>
    <source>
        <strain evidence="5 6">SN-593</strain>
    </source>
</reference>
<evidence type="ECO:0000256" key="2">
    <source>
        <dbReference type="PIRSR" id="PIRSR639069-2"/>
    </source>
</evidence>
<dbReference type="KEGG" id="arev:RVR_579"/>
<evidence type="ECO:0000256" key="1">
    <source>
        <dbReference type="PIRSR" id="PIRSR639069-1"/>
    </source>
</evidence>
<dbReference type="GO" id="GO:0052689">
    <property type="term" value="F:carboxylic ester hydrolase activity"/>
    <property type="evidence" value="ECO:0007669"/>
    <property type="project" value="TreeGrafter"/>
</dbReference>
<dbReference type="AlphaFoldDB" id="A0A7U3UN89"/>
<feature type="domain" description="Acetyl xylan esterase" evidence="4">
    <location>
        <begin position="1"/>
        <end position="317"/>
    </location>
</feature>
<feature type="binding site" evidence="2">
    <location>
        <position position="92"/>
    </location>
    <ligand>
        <name>substrate</name>
    </ligand>
</feature>
<dbReference type="GO" id="GO:0005976">
    <property type="term" value="P:polysaccharide metabolic process"/>
    <property type="evidence" value="ECO:0007669"/>
    <property type="project" value="TreeGrafter"/>
</dbReference>
<sequence>MPAFDLPLEELRRYRPEQPEPDDFDAFWTGTLEEARAVPVGARFAPFEAPLSGVEVFDATFAGYGGHPVKGWLLLPAGGEGPLPAVVKYIGYNGGRGLPHEHLLWPAAGFACLVMDSRGQGSGGSVGDTPDPVGSAPAHPGQMTRGIGDRDGYYYRRLFTDAVRAVEAVRAHPRVDPSRVAVTGGSQGGGITLAVAGLVPGLAAVAVDVPFLCHFPRALRVAGSGPYREIAAYLRAHRDHVDAAFRTLAYFDGAHFAARATAPALFSVALEDTTCPPSTVFAAYNSYRGADKAIEVYPFNDHEGGGPFQTLRQLEWLPARCAGPATAGVAVTGAGRAH</sequence>
<dbReference type="RefSeq" id="WP_202232144.1">
    <property type="nucleotide sequence ID" value="NZ_AP018365.1"/>
</dbReference>
<evidence type="ECO:0000256" key="3">
    <source>
        <dbReference type="SAM" id="MobiDB-lite"/>
    </source>
</evidence>
<evidence type="ECO:0000313" key="6">
    <source>
        <dbReference type="Proteomes" id="UP000595703"/>
    </source>
</evidence>
<organism evidence="5 6">
    <name type="scientific">Actinacidiphila reveromycinica</name>
    <dbReference type="NCBI Taxonomy" id="659352"/>
    <lineage>
        <taxon>Bacteria</taxon>
        <taxon>Bacillati</taxon>
        <taxon>Actinomycetota</taxon>
        <taxon>Actinomycetes</taxon>
        <taxon>Kitasatosporales</taxon>
        <taxon>Streptomycetaceae</taxon>
        <taxon>Actinacidiphila</taxon>
    </lineage>
</organism>
<dbReference type="EMBL" id="AP018365">
    <property type="protein sequence ID" value="BBA95641.1"/>
    <property type="molecule type" value="Genomic_DNA"/>
</dbReference>
<reference evidence="5 6" key="3">
    <citation type="journal article" date="2011" name="Nat. Chem. Biol.">
        <title>Reveromycin A biosynthesis uses RevG and RevJ for stereospecific spiroacetal formation.</title>
        <authorList>
            <person name="Takahashi S."/>
            <person name="Toyoda A."/>
            <person name="Sekiyama Y."/>
            <person name="Takagi H."/>
            <person name="Nogawa T."/>
            <person name="Uramoto M."/>
            <person name="Suzuki R."/>
            <person name="Koshino H."/>
            <person name="Kumano T."/>
            <person name="Panthee S."/>
            <person name="Dairi T."/>
            <person name="Ishikawa J."/>
            <person name="Ikeda H."/>
            <person name="Sakaki Y."/>
            <person name="Osada H."/>
        </authorList>
    </citation>
    <scope>NUCLEOTIDE SEQUENCE [LARGE SCALE GENOMIC DNA]</scope>
    <source>
        <strain evidence="5 6">SN-593</strain>
    </source>
</reference>
<dbReference type="PANTHER" id="PTHR40111">
    <property type="entry name" value="CEPHALOSPORIN-C DEACETYLASE"/>
    <property type="match status" value="1"/>
</dbReference>
<dbReference type="InterPro" id="IPR029058">
    <property type="entry name" value="AB_hydrolase_fold"/>
</dbReference>
<dbReference type="PANTHER" id="PTHR40111:SF1">
    <property type="entry name" value="CEPHALOSPORIN-C DEACETYLASE"/>
    <property type="match status" value="1"/>
</dbReference>
<feature type="active site" description="Charge relay system" evidence="1">
    <location>
        <position position="272"/>
    </location>
</feature>
<gene>
    <name evidence="5" type="ORF">RVR_579</name>
</gene>
<dbReference type="Gene3D" id="3.40.50.1820">
    <property type="entry name" value="alpha/beta hydrolase"/>
    <property type="match status" value="1"/>
</dbReference>
<feature type="region of interest" description="Disordered" evidence="3">
    <location>
        <begin position="121"/>
        <end position="142"/>
    </location>
</feature>
<accession>A0A7U3UN89</accession>
<keyword evidence="6" id="KW-1185">Reference proteome</keyword>
<dbReference type="Proteomes" id="UP000595703">
    <property type="component" value="Chromosome"/>
</dbReference>
<reference evidence="5 6" key="1">
    <citation type="journal article" date="2010" name="J. Bacteriol.">
        <title>Biochemical characterization of a novel indole prenyltransferase from Streptomyces sp. SN-593.</title>
        <authorList>
            <person name="Takahashi S."/>
            <person name="Takagi H."/>
            <person name="Toyoda A."/>
            <person name="Uramoto M."/>
            <person name="Nogawa T."/>
            <person name="Ueki M."/>
            <person name="Sakaki Y."/>
            <person name="Osada H."/>
        </authorList>
    </citation>
    <scope>NUCLEOTIDE SEQUENCE [LARGE SCALE GENOMIC DNA]</scope>
    <source>
        <strain evidence="5 6">SN-593</strain>
    </source>
</reference>
<feature type="active site" description="Nucleophile" evidence="1">
    <location>
        <position position="186"/>
    </location>
</feature>
<feature type="active site" description="Charge relay system" evidence="1">
    <location>
        <position position="302"/>
    </location>
</feature>
<evidence type="ECO:0000313" key="5">
    <source>
        <dbReference type="EMBL" id="BBA95641.1"/>
    </source>
</evidence>
<protein>
    <submittedName>
        <fullName evidence="5">Putative acetyl xylan esterase</fullName>
    </submittedName>
</protein>
<reference evidence="5 6" key="2">
    <citation type="journal article" date="2011" name="J. Antibiot.">
        <title>Furaquinocins I and J: novel polyketide isoprenoid hybrid compounds from Streptomyces reveromyceticus SN-593.</title>
        <authorList>
            <person name="Panthee S."/>
            <person name="Takahashi S."/>
            <person name="Takagi H."/>
            <person name="Nogawa T."/>
            <person name="Oowada E."/>
            <person name="Uramoto M."/>
            <person name="Osada H."/>
        </authorList>
    </citation>
    <scope>NUCLEOTIDE SEQUENCE [LARGE SCALE GENOMIC DNA]</scope>
    <source>
        <strain evidence="5 6">SN-593</strain>
    </source>
</reference>
<dbReference type="Pfam" id="PF05448">
    <property type="entry name" value="AXE1"/>
    <property type="match status" value="1"/>
</dbReference>
<name>A0A7U3UN89_9ACTN</name>